<keyword evidence="2" id="KW-1185">Reference proteome</keyword>
<sequence>MKENRRCMLLVSSERSHGTERAQEVNDGENAFYCVRLLHGGGVIRPVAFSGRLTSSKTRRQAIGSLPDFNSHCSRVSGVSAGTVSSGLTSVQSFQCSHLSAQESTAFENGSSFSFLNEAPNFLLSERFLRGEMGVSGKQCGHISPHTLWGPVLRGSDSQLHGLRFTRFLPVLGSHPTCPHPVISLTSPPPPPDCPPRMIAKGVVARLGHFAFPTPLPEHSPAADRLLF</sequence>
<dbReference type="Proteomes" id="UP001519460">
    <property type="component" value="Unassembled WGS sequence"/>
</dbReference>
<protein>
    <submittedName>
        <fullName evidence="1">Uncharacterized protein</fullName>
    </submittedName>
</protein>
<accession>A0ABD0KGL5</accession>
<evidence type="ECO:0000313" key="2">
    <source>
        <dbReference type="Proteomes" id="UP001519460"/>
    </source>
</evidence>
<name>A0ABD0KGL5_9CAEN</name>
<organism evidence="1 2">
    <name type="scientific">Batillaria attramentaria</name>
    <dbReference type="NCBI Taxonomy" id="370345"/>
    <lineage>
        <taxon>Eukaryota</taxon>
        <taxon>Metazoa</taxon>
        <taxon>Spiralia</taxon>
        <taxon>Lophotrochozoa</taxon>
        <taxon>Mollusca</taxon>
        <taxon>Gastropoda</taxon>
        <taxon>Caenogastropoda</taxon>
        <taxon>Sorbeoconcha</taxon>
        <taxon>Cerithioidea</taxon>
        <taxon>Batillariidae</taxon>
        <taxon>Batillaria</taxon>
    </lineage>
</organism>
<comment type="caution">
    <text evidence="1">The sequence shown here is derived from an EMBL/GenBank/DDBJ whole genome shotgun (WGS) entry which is preliminary data.</text>
</comment>
<gene>
    <name evidence="1" type="ORF">BaRGS_00022504</name>
</gene>
<dbReference type="EMBL" id="JACVVK020000182">
    <property type="protein sequence ID" value="KAK7486181.1"/>
    <property type="molecule type" value="Genomic_DNA"/>
</dbReference>
<reference evidence="1 2" key="1">
    <citation type="journal article" date="2023" name="Sci. Data">
        <title>Genome assembly of the Korean intertidal mud-creeper Batillaria attramentaria.</title>
        <authorList>
            <person name="Patra A.K."/>
            <person name="Ho P.T."/>
            <person name="Jun S."/>
            <person name="Lee S.J."/>
            <person name="Kim Y."/>
            <person name="Won Y.J."/>
        </authorList>
    </citation>
    <scope>NUCLEOTIDE SEQUENCE [LARGE SCALE GENOMIC DNA]</scope>
    <source>
        <strain evidence="1">Wonlab-2016</strain>
    </source>
</reference>
<dbReference type="AlphaFoldDB" id="A0ABD0KGL5"/>
<evidence type="ECO:0000313" key="1">
    <source>
        <dbReference type="EMBL" id="KAK7486181.1"/>
    </source>
</evidence>
<proteinExistence type="predicted"/>